<accession>A0A4P9VKH6</accession>
<comment type="caution">
    <text evidence="5">The sequence shown here is derived from an EMBL/GenBank/DDBJ whole genome shotgun (WGS) entry which is preliminary data.</text>
</comment>
<name>A0A4P9VKH6_9GAMM</name>
<dbReference type="Pfam" id="PF00497">
    <property type="entry name" value="SBP_bac_3"/>
    <property type="match status" value="1"/>
</dbReference>
<sequence>MKCLKIILSILFITSTSLWAAEVPVEVVGSGVVRIATGEWPPYISKKLKHYGVVSHVIKEAFAEENIKVVYTFFPWKRALKQVMNGNWDASPSWVPTPERLHDFHFSDVVHTSSKVFFYLKDKPFEWRSINDLQNYTIGATLGYTYGETFDKSAENGQIIVVPLRSDLLNFKMLLKGRIELFPVEKEVGFSILGEYFSVEDRKRFTFHPKPVLETSHHLIFTKHAKKSLFLLDKFNQGLAKLKASGEFKRMFEASLRGEYKAE</sequence>
<keyword evidence="2 3" id="KW-0732">Signal</keyword>
<dbReference type="SUPFAM" id="SSF53850">
    <property type="entry name" value="Periplasmic binding protein-like II"/>
    <property type="match status" value="1"/>
</dbReference>
<evidence type="ECO:0000259" key="4">
    <source>
        <dbReference type="SMART" id="SM00062"/>
    </source>
</evidence>
<dbReference type="Proteomes" id="UP000257039">
    <property type="component" value="Unassembled WGS sequence"/>
</dbReference>
<dbReference type="RefSeq" id="WP_094787010.1">
    <property type="nucleotide sequence ID" value="NZ_NDXW01000001.1"/>
</dbReference>
<feature type="domain" description="Solute-binding protein family 3/N-terminal" evidence="4">
    <location>
        <begin position="32"/>
        <end position="259"/>
    </location>
</feature>
<evidence type="ECO:0000256" key="3">
    <source>
        <dbReference type="SAM" id="SignalP"/>
    </source>
</evidence>
<protein>
    <recommendedName>
        <fullName evidence="4">Solute-binding protein family 3/N-terminal domain-containing protein</fullName>
    </recommendedName>
</protein>
<evidence type="ECO:0000313" key="6">
    <source>
        <dbReference type="Proteomes" id="UP000257039"/>
    </source>
</evidence>
<dbReference type="Gene3D" id="3.40.190.10">
    <property type="entry name" value="Periplasmic binding protein-like II"/>
    <property type="match status" value="2"/>
</dbReference>
<feature type="signal peptide" evidence="3">
    <location>
        <begin position="1"/>
        <end position="20"/>
    </location>
</feature>
<evidence type="ECO:0000256" key="1">
    <source>
        <dbReference type="ARBA" id="ARBA00010333"/>
    </source>
</evidence>
<dbReference type="EMBL" id="NDXW01000001">
    <property type="protein sequence ID" value="RDH43753.1"/>
    <property type="molecule type" value="Genomic_DNA"/>
</dbReference>
<dbReference type="PANTHER" id="PTHR35936">
    <property type="entry name" value="MEMBRANE-BOUND LYTIC MUREIN TRANSGLYCOSYLASE F"/>
    <property type="match status" value="1"/>
</dbReference>
<keyword evidence="6" id="KW-1185">Reference proteome</keyword>
<dbReference type="InterPro" id="IPR001638">
    <property type="entry name" value="Solute-binding_3/MltF_N"/>
</dbReference>
<evidence type="ECO:0000313" key="5">
    <source>
        <dbReference type="EMBL" id="RDH43753.1"/>
    </source>
</evidence>
<feature type="chain" id="PRO_5020898270" description="Solute-binding protein family 3/N-terminal domain-containing protein" evidence="3">
    <location>
        <begin position="21"/>
        <end position="263"/>
    </location>
</feature>
<dbReference type="SMART" id="SM00062">
    <property type="entry name" value="PBPb"/>
    <property type="match status" value="1"/>
</dbReference>
<comment type="similarity">
    <text evidence="1">Belongs to the bacterial solute-binding protein 3 family.</text>
</comment>
<organism evidence="5 6">
    <name type="scientific">Zooshikella ganghwensis</name>
    <dbReference type="NCBI Taxonomy" id="202772"/>
    <lineage>
        <taxon>Bacteria</taxon>
        <taxon>Pseudomonadati</taxon>
        <taxon>Pseudomonadota</taxon>
        <taxon>Gammaproteobacteria</taxon>
        <taxon>Oceanospirillales</taxon>
        <taxon>Zooshikellaceae</taxon>
        <taxon>Zooshikella</taxon>
    </lineage>
</organism>
<gene>
    <name evidence="5" type="ORF">B9G39_10025</name>
</gene>
<dbReference type="AlphaFoldDB" id="A0A4P9VKH6"/>
<dbReference type="PANTHER" id="PTHR35936:SF25">
    <property type="entry name" value="ABC TRANSPORTER SUBSTRATE-BINDING PROTEIN"/>
    <property type="match status" value="1"/>
</dbReference>
<proteinExistence type="inferred from homology"/>
<reference evidence="5 6" key="1">
    <citation type="submission" date="2017-04" db="EMBL/GenBank/DDBJ databases">
        <title>Draft genome sequence of Zooshikella ganghwensis VG4 isolated from Red Sea sediments.</title>
        <authorList>
            <person name="Rehman Z."/>
            <person name="Alam I."/>
            <person name="Kamau A."/>
            <person name="Bajic V."/>
            <person name="Leiknes T."/>
        </authorList>
    </citation>
    <scope>NUCLEOTIDE SEQUENCE [LARGE SCALE GENOMIC DNA]</scope>
    <source>
        <strain evidence="5 6">VG4</strain>
    </source>
</reference>
<evidence type="ECO:0000256" key="2">
    <source>
        <dbReference type="ARBA" id="ARBA00022729"/>
    </source>
</evidence>